<evidence type="ECO:0000259" key="9">
    <source>
        <dbReference type="PROSITE" id="PS52035"/>
    </source>
</evidence>
<reference evidence="10" key="1">
    <citation type="submission" date="2021-01" db="EMBL/GenBank/DDBJ databases">
        <authorList>
            <person name="Corre E."/>
            <person name="Pelletier E."/>
            <person name="Niang G."/>
            <person name="Scheremetjew M."/>
            <person name="Finn R."/>
            <person name="Kale V."/>
            <person name="Holt S."/>
            <person name="Cochrane G."/>
            <person name="Meng A."/>
            <person name="Brown T."/>
            <person name="Cohen L."/>
        </authorList>
    </citation>
    <scope>NUCLEOTIDE SEQUENCE</scope>
    <source>
        <strain evidence="10">CCMP1374</strain>
    </source>
</reference>
<organism evidence="10">
    <name type="scientific">Phaeocystis antarctica</name>
    <dbReference type="NCBI Taxonomy" id="33657"/>
    <lineage>
        <taxon>Eukaryota</taxon>
        <taxon>Haptista</taxon>
        <taxon>Haptophyta</taxon>
        <taxon>Prymnesiophyceae</taxon>
        <taxon>Phaeocystales</taxon>
        <taxon>Phaeocystaceae</taxon>
        <taxon>Phaeocystis</taxon>
    </lineage>
</organism>
<name>A0A7S0HHY1_9EUKA</name>
<dbReference type="SUPFAM" id="SSF53187">
    <property type="entry name" value="Zn-dependent exopeptidases"/>
    <property type="match status" value="1"/>
</dbReference>
<proteinExistence type="inferred from homology"/>
<dbReference type="GO" id="GO:0006508">
    <property type="term" value="P:proteolysis"/>
    <property type="evidence" value="ECO:0007669"/>
    <property type="project" value="UniProtKB-KW"/>
</dbReference>
<comment type="cofactor">
    <cofactor evidence="1">
        <name>Zn(2+)</name>
        <dbReference type="ChEBI" id="CHEBI:29105"/>
    </cofactor>
</comment>
<feature type="region of interest" description="Disordered" evidence="8">
    <location>
        <begin position="139"/>
        <end position="161"/>
    </location>
</feature>
<evidence type="ECO:0000256" key="8">
    <source>
        <dbReference type="SAM" id="MobiDB-lite"/>
    </source>
</evidence>
<keyword evidence="3" id="KW-0645">Protease</keyword>
<accession>A0A7S0HHY1</accession>
<dbReference type="GO" id="GO:0005615">
    <property type="term" value="C:extracellular space"/>
    <property type="evidence" value="ECO:0007669"/>
    <property type="project" value="TreeGrafter"/>
</dbReference>
<feature type="active site" description="Proton donor/acceptor" evidence="7">
    <location>
        <position position="293"/>
    </location>
</feature>
<evidence type="ECO:0000256" key="7">
    <source>
        <dbReference type="PROSITE-ProRule" id="PRU01379"/>
    </source>
</evidence>
<feature type="domain" description="Peptidase M14" evidence="9">
    <location>
        <begin position="21"/>
        <end position="326"/>
    </location>
</feature>
<protein>
    <recommendedName>
        <fullName evidence="9">Peptidase M14 domain-containing protein</fullName>
    </recommendedName>
</protein>
<keyword evidence="4" id="KW-0378">Hydrolase</keyword>
<comment type="similarity">
    <text evidence="2 7">Belongs to the peptidase M14 family.</text>
</comment>
<evidence type="ECO:0000256" key="1">
    <source>
        <dbReference type="ARBA" id="ARBA00001947"/>
    </source>
</evidence>
<dbReference type="SMART" id="SM00631">
    <property type="entry name" value="Zn_pept"/>
    <property type="match status" value="1"/>
</dbReference>
<evidence type="ECO:0000256" key="4">
    <source>
        <dbReference type="ARBA" id="ARBA00022801"/>
    </source>
</evidence>
<dbReference type="PANTHER" id="PTHR11705">
    <property type="entry name" value="PROTEASE FAMILY M14 CARBOXYPEPTIDASE A,B"/>
    <property type="match status" value="1"/>
</dbReference>
<evidence type="ECO:0000256" key="2">
    <source>
        <dbReference type="ARBA" id="ARBA00005988"/>
    </source>
</evidence>
<dbReference type="GO" id="GO:0008270">
    <property type="term" value="F:zinc ion binding"/>
    <property type="evidence" value="ECO:0007669"/>
    <property type="project" value="InterPro"/>
</dbReference>
<dbReference type="Gene3D" id="3.40.630.10">
    <property type="entry name" value="Zn peptidases"/>
    <property type="match status" value="1"/>
</dbReference>
<evidence type="ECO:0000313" key="10">
    <source>
        <dbReference type="EMBL" id="CAD8482232.1"/>
    </source>
</evidence>
<dbReference type="Pfam" id="PF00246">
    <property type="entry name" value="Peptidase_M14"/>
    <property type="match status" value="1"/>
</dbReference>
<keyword evidence="5" id="KW-0862">Zinc</keyword>
<keyword evidence="6" id="KW-0482">Metalloprotease</keyword>
<dbReference type="GO" id="GO:0004181">
    <property type="term" value="F:metallocarboxypeptidase activity"/>
    <property type="evidence" value="ECO:0007669"/>
    <property type="project" value="InterPro"/>
</dbReference>
<dbReference type="PROSITE" id="PS52035">
    <property type="entry name" value="PEPTIDASE_M14"/>
    <property type="match status" value="1"/>
</dbReference>
<dbReference type="InterPro" id="IPR000834">
    <property type="entry name" value="Peptidase_M14"/>
</dbReference>
<evidence type="ECO:0000256" key="6">
    <source>
        <dbReference type="ARBA" id="ARBA00023049"/>
    </source>
</evidence>
<sequence length="626" mass="67431">MVEGRQLESSGAPALLGSMGGFYTPAEVQAEMRRLAEMYPTYVSPAKVITHSNDGLPIEFFCVTADLEGCDSLSSRPAALYTALVHAREPATVMCIIAFVRNVVEQAAAGHHEAVALLAQRKLLIMPVANPDGYAWNAKTHPRGGGMKRKNGRHTCSRGGADDGVDPNRNFGYKYAFDNLGSSNLGCSEEFRGAGAFSEPETQAIRTVTKKFKPLAILHWHGWGNDLAFPYSYDWRAKLAANELGLFQEFASEMTATNGYAYGRAWESVGYMTNGEADDWGWGEEHAVSLTLEVGSSKDSFWPSPSRVGPIAAETVLSATYLAWAVGPMLQLDSVSVSDAASGTSGVFSLRLQNNGLGDFVGSHKACIVPPAGVSAELAPGRSGSWKASADVMTLLGSPSQRCFSLPGLPARTHSTLPPIKLEWGGGLKTLDFELRVEQSAAAGGEVQLVTVAVRVLLSAATLTSCDELCICKSSDLTRFSFSHECRAQLPPGSHCRLAKPSHAGANWASGVVDEYFAYKATAYTSGGVCQMESTHRDTLLGVYKACTRFGAQEPVGFANSEGSSHASVTFPCEAGATYYLFWNAEYVPGRFSFNINERCTGSTCVRAHRHRLLRRAKKKRRAKLL</sequence>
<evidence type="ECO:0000256" key="3">
    <source>
        <dbReference type="ARBA" id="ARBA00022670"/>
    </source>
</evidence>
<gene>
    <name evidence="10" type="ORF">PANT1444_LOCUS7452</name>
</gene>
<dbReference type="PANTHER" id="PTHR11705:SF143">
    <property type="entry name" value="SLL0236 PROTEIN"/>
    <property type="match status" value="1"/>
</dbReference>
<dbReference type="EMBL" id="HBEP01013186">
    <property type="protein sequence ID" value="CAD8482232.1"/>
    <property type="molecule type" value="Transcribed_RNA"/>
</dbReference>
<feature type="compositionally biased region" description="Basic residues" evidence="8">
    <location>
        <begin position="140"/>
        <end position="156"/>
    </location>
</feature>
<dbReference type="AlphaFoldDB" id="A0A7S0HHY1"/>
<evidence type="ECO:0000256" key="5">
    <source>
        <dbReference type="ARBA" id="ARBA00022833"/>
    </source>
</evidence>